<evidence type="ECO:0000256" key="4">
    <source>
        <dbReference type="ARBA" id="ARBA00023235"/>
    </source>
</evidence>
<dbReference type="Gene3D" id="3.30.2350.10">
    <property type="entry name" value="Pseudouridine synthase"/>
    <property type="match status" value="1"/>
</dbReference>
<comment type="function">
    <text evidence="5">Responsible for synthesis of pseudouridine from uracil-55 in the psi GC loop of transfer RNAs.</text>
</comment>
<keyword evidence="3 5" id="KW-0819">tRNA processing</keyword>
<evidence type="ECO:0000313" key="8">
    <source>
        <dbReference type="Proteomes" id="UP000325155"/>
    </source>
</evidence>
<organism evidence="7 8">
    <name type="scientific">Candidatus Cytomitobacter indipagum</name>
    <dbReference type="NCBI Taxonomy" id="2601575"/>
    <lineage>
        <taxon>Bacteria</taxon>
        <taxon>Pseudomonadati</taxon>
        <taxon>Pseudomonadota</taxon>
        <taxon>Alphaproteobacteria</taxon>
        <taxon>Holosporales</taxon>
        <taxon>Holosporaceae</taxon>
        <taxon>Candidatus Cytomitobacter</taxon>
    </lineage>
</organism>
<evidence type="ECO:0000256" key="2">
    <source>
        <dbReference type="ARBA" id="ARBA00005642"/>
    </source>
</evidence>
<dbReference type="InterPro" id="IPR014780">
    <property type="entry name" value="tRNA_psdUridine_synth_TruB"/>
</dbReference>
<keyword evidence="8" id="KW-1185">Reference proteome</keyword>
<gene>
    <name evidence="5 7" type="primary">truB</name>
    <name evidence="7" type="ORF">FZC35_02255</name>
</gene>
<evidence type="ECO:0000259" key="6">
    <source>
        <dbReference type="Pfam" id="PF01509"/>
    </source>
</evidence>
<dbReference type="HAMAP" id="MF_01080">
    <property type="entry name" value="TruB_bact"/>
    <property type="match status" value="1"/>
</dbReference>
<dbReference type="PANTHER" id="PTHR13767:SF2">
    <property type="entry name" value="PSEUDOURIDYLATE SYNTHASE TRUB1"/>
    <property type="match status" value="1"/>
</dbReference>
<dbReference type="OrthoDB" id="9802309at2"/>
<accession>A0A5C0UFZ1</accession>
<dbReference type="InterPro" id="IPR020103">
    <property type="entry name" value="PsdUridine_synth_cat_dom_sf"/>
</dbReference>
<comment type="similarity">
    <text evidence="2 5">Belongs to the pseudouridine synthase TruB family. Type 1 subfamily.</text>
</comment>
<dbReference type="InterPro" id="IPR002501">
    <property type="entry name" value="PsdUridine_synth_N"/>
</dbReference>
<proteinExistence type="inferred from homology"/>
<dbReference type="PANTHER" id="PTHR13767">
    <property type="entry name" value="TRNA-PSEUDOURIDINE SYNTHASE"/>
    <property type="match status" value="1"/>
</dbReference>
<reference evidence="7 8" key="1">
    <citation type="submission" date="2019-08" db="EMBL/GenBank/DDBJ databases">
        <title>Highly reduced genomes of protist endosymbionts show evolutionary convergence.</title>
        <authorList>
            <person name="George E."/>
            <person name="Husnik F."/>
            <person name="Tashyreva D."/>
            <person name="Prokopchuk G."/>
            <person name="Horak A."/>
            <person name="Kwong W.K."/>
            <person name="Lukes J."/>
            <person name="Keeling P.J."/>
        </authorList>
    </citation>
    <scope>NUCLEOTIDE SEQUENCE [LARGE SCALE GENOMIC DNA]</scope>
    <source>
        <strain evidence="7">1605</strain>
    </source>
</reference>
<protein>
    <recommendedName>
        <fullName evidence="5">tRNA pseudouridine synthase B</fullName>
        <ecNumber evidence="5">5.4.99.25</ecNumber>
    </recommendedName>
    <alternativeName>
        <fullName evidence="5">tRNA pseudouridine(55) synthase</fullName>
        <shortName evidence="5">Psi55 synthase</shortName>
    </alternativeName>
    <alternativeName>
        <fullName evidence="5">tRNA pseudouridylate synthase</fullName>
    </alternativeName>
    <alternativeName>
        <fullName evidence="5">tRNA-uridine isomerase</fullName>
    </alternativeName>
</protein>
<dbReference type="EC" id="5.4.99.25" evidence="5"/>
<keyword evidence="4 5" id="KW-0413">Isomerase</keyword>
<name>A0A5C0UFZ1_9PROT</name>
<sequence length="272" mass="30879">MDNGVLILNKPRGCTSMDLIRKSKRELNIKKVGHAGTLDPMADGILPILIGEATKFTTLFHDQTKKYTFSVEFGKHTDSYDEEGSVIDETDVIPSKSMILEMIPNFLGKIMQVPPKFSACKVDGRRAYDLARKNVDFELNAKQVEIKSLVLDEFNAPFATFSTECTSGTYIRSLAVDIAKNLNSLCYVKSLTRTHYWYFSEDSEGKIIDLKDVQWESKIDLSSEQYDNLKHGRTVNYTHYDGEVVGLYQGDVIGILEMREGILYPKRMLKYA</sequence>
<evidence type="ECO:0000256" key="1">
    <source>
        <dbReference type="ARBA" id="ARBA00000385"/>
    </source>
</evidence>
<dbReference type="GO" id="GO:1990481">
    <property type="term" value="P:mRNA pseudouridine synthesis"/>
    <property type="evidence" value="ECO:0007669"/>
    <property type="project" value="TreeGrafter"/>
</dbReference>
<dbReference type="NCBIfam" id="TIGR00431">
    <property type="entry name" value="TruB"/>
    <property type="match status" value="1"/>
</dbReference>
<evidence type="ECO:0000256" key="3">
    <source>
        <dbReference type="ARBA" id="ARBA00022694"/>
    </source>
</evidence>
<dbReference type="KEGG" id="cip:FZC35_02255"/>
<evidence type="ECO:0000256" key="5">
    <source>
        <dbReference type="HAMAP-Rule" id="MF_01080"/>
    </source>
</evidence>
<dbReference type="SUPFAM" id="SSF55120">
    <property type="entry name" value="Pseudouridine synthase"/>
    <property type="match status" value="1"/>
</dbReference>
<feature type="domain" description="Pseudouridine synthase II N-terminal" evidence="6">
    <location>
        <begin position="24"/>
        <end position="171"/>
    </location>
</feature>
<dbReference type="GO" id="GO:0003723">
    <property type="term" value="F:RNA binding"/>
    <property type="evidence" value="ECO:0007669"/>
    <property type="project" value="InterPro"/>
</dbReference>
<feature type="active site" description="Nucleophile" evidence="5">
    <location>
        <position position="39"/>
    </location>
</feature>
<dbReference type="GO" id="GO:0160148">
    <property type="term" value="F:tRNA pseudouridine(55) synthase activity"/>
    <property type="evidence" value="ECO:0007669"/>
    <property type="project" value="UniProtKB-EC"/>
</dbReference>
<dbReference type="CDD" id="cd02573">
    <property type="entry name" value="PseudoU_synth_EcTruB"/>
    <property type="match status" value="1"/>
</dbReference>
<dbReference type="Pfam" id="PF01509">
    <property type="entry name" value="TruB_N"/>
    <property type="match status" value="1"/>
</dbReference>
<dbReference type="EMBL" id="CP043315">
    <property type="protein sequence ID" value="QEK38182.1"/>
    <property type="molecule type" value="Genomic_DNA"/>
</dbReference>
<evidence type="ECO:0000313" key="7">
    <source>
        <dbReference type="EMBL" id="QEK38182.1"/>
    </source>
</evidence>
<comment type="catalytic activity">
    <reaction evidence="1 5">
        <text>uridine(55) in tRNA = pseudouridine(55) in tRNA</text>
        <dbReference type="Rhea" id="RHEA:42532"/>
        <dbReference type="Rhea" id="RHEA-COMP:10101"/>
        <dbReference type="Rhea" id="RHEA-COMP:10102"/>
        <dbReference type="ChEBI" id="CHEBI:65314"/>
        <dbReference type="ChEBI" id="CHEBI:65315"/>
        <dbReference type="EC" id="5.4.99.25"/>
    </reaction>
</comment>
<dbReference type="GO" id="GO:0031119">
    <property type="term" value="P:tRNA pseudouridine synthesis"/>
    <property type="evidence" value="ECO:0007669"/>
    <property type="project" value="UniProtKB-UniRule"/>
</dbReference>
<dbReference type="Proteomes" id="UP000325155">
    <property type="component" value="Chromosome"/>
</dbReference>
<dbReference type="AlphaFoldDB" id="A0A5C0UFZ1"/>
<dbReference type="RefSeq" id="WP_148981029.1">
    <property type="nucleotide sequence ID" value="NZ_CP043315.1"/>
</dbReference>